<dbReference type="GO" id="GO:0006607">
    <property type="term" value="P:NLS-bearing protein import into nucleus"/>
    <property type="evidence" value="ECO:0007669"/>
    <property type="project" value="TreeGrafter"/>
</dbReference>
<dbReference type="OrthoDB" id="6162375at2759"/>
<evidence type="ECO:0000256" key="5">
    <source>
        <dbReference type="SAM" id="Coils"/>
    </source>
</evidence>
<keyword evidence="9" id="KW-1185">Reference proteome</keyword>
<evidence type="ECO:0000256" key="2">
    <source>
        <dbReference type="ARBA" id="ARBA00022448"/>
    </source>
</evidence>
<dbReference type="GO" id="GO:0017056">
    <property type="term" value="F:structural constituent of nuclear pore"/>
    <property type="evidence" value="ECO:0007669"/>
    <property type="project" value="TreeGrafter"/>
</dbReference>
<feature type="compositionally biased region" description="Low complexity" evidence="6">
    <location>
        <begin position="20"/>
        <end position="39"/>
    </location>
</feature>
<dbReference type="GO" id="GO:0006999">
    <property type="term" value="P:nuclear pore organization"/>
    <property type="evidence" value="ECO:0007669"/>
    <property type="project" value="TreeGrafter"/>
</dbReference>
<dbReference type="Proteomes" id="UP000053257">
    <property type="component" value="Unassembled WGS sequence"/>
</dbReference>
<dbReference type="EMBL" id="KN840561">
    <property type="protein sequence ID" value="KIP04831.1"/>
    <property type="molecule type" value="Genomic_DNA"/>
</dbReference>
<protein>
    <recommendedName>
        <fullName evidence="7">Nucleoporin Nup54 alpha-helical domain-containing protein</fullName>
    </recommendedName>
</protein>
<evidence type="ECO:0000259" key="7">
    <source>
        <dbReference type="Pfam" id="PF13874"/>
    </source>
</evidence>
<evidence type="ECO:0000313" key="9">
    <source>
        <dbReference type="Proteomes" id="UP000053257"/>
    </source>
</evidence>
<keyword evidence="3" id="KW-0811">Translocation</keyword>
<feature type="compositionally biased region" description="Polar residues" evidence="6">
    <location>
        <begin position="193"/>
        <end position="217"/>
    </location>
</feature>
<organism evidence="8 9">
    <name type="scientific">Phlebiopsis gigantea (strain 11061_1 CR5-6)</name>
    <name type="common">White-rot fungus</name>
    <name type="synonym">Peniophora gigantea</name>
    <dbReference type="NCBI Taxonomy" id="745531"/>
    <lineage>
        <taxon>Eukaryota</taxon>
        <taxon>Fungi</taxon>
        <taxon>Dikarya</taxon>
        <taxon>Basidiomycota</taxon>
        <taxon>Agaricomycotina</taxon>
        <taxon>Agaricomycetes</taxon>
        <taxon>Polyporales</taxon>
        <taxon>Phanerochaetaceae</taxon>
        <taxon>Phlebiopsis</taxon>
    </lineage>
</organism>
<keyword evidence="3" id="KW-0509">mRNA transport</keyword>
<sequence>MFGGFGNTQSNTGGFGGFGATNQTQQPQQQQQQQQQQPATGGGLFGGFGAAPAAGNTQQNPSGPSLFGNTSGTQNTGGGLFGGNAVPSGGLFGNTNTNTAQQPATGGLFGNANTQQTQPATGGGLFGTNTNTTNTTTAPTGGLFGTAPAQQNATGGGLFGNQTTNAQGATAGGGLFGNTSNPATNTGGGLFGNTANNAAPGAQSAQTSLFGSTQQKPAGSLFGQPAQQPAQGSLFGQTTTQPQMPNSLFGGLSQQPSAPSGNLLGSSTLGISSFGAPTLGSSLLPARGTVVPMQNQQDPQAQFQAVVQRIEGVKQAWDPNSPQCRFQHYFYNLVDPAQVHLYGRPVNAANDALWQKAVRDNPDPSCMVPVLAVGFDDLQQRVDAQTKQAAEHQEKLKELKTRLEALSQRHQVTNTSRLRRAQALQTQLTHRVLRVVQHLHLLIPALRSSSIRPEEEALRAALEEIDEDVRRPGGMGKMRGKLNEMWALVDAVRAARGRDRQEGAVEWAVVDEEGLARITQVLAEEQAGLAHVTNLLQQDLKALAVILGVPAKEEEPDALSGSATALRSSLIH</sequence>
<evidence type="ECO:0000256" key="6">
    <source>
        <dbReference type="SAM" id="MobiDB-lite"/>
    </source>
</evidence>
<keyword evidence="4" id="KW-0539">Nucleus</keyword>
<comment type="subcellular location">
    <subcellularLocation>
        <location evidence="1">Nucleus</location>
        <location evidence="1">Nuclear pore complex</location>
    </subcellularLocation>
</comment>
<dbReference type="InterPro" id="IPR025574">
    <property type="entry name" value="Nucleoporin_FG_rpt"/>
</dbReference>
<keyword evidence="2" id="KW-0813">Transport</keyword>
<feature type="region of interest" description="Disordered" evidence="6">
    <location>
        <begin position="1"/>
        <end position="264"/>
    </location>
</feature>
<feature type="compositionally biased region" description="Gly residues" evidence="6">
    <location>
        <begin position="40"/>
        <end position="49"/>
    </location>
</feature>
<dbReference type="HOGENOM" id="CLU_023804_2_0_1"/>
<dbReference type="STRING" id="745531.A0A0C3RUS5"/>
<evidence type="ECO:0000256" key="1">
    <source>
        <dbReference type="ARBA" id="ARBA00004567"/>
    </source>
</evidence>
<name>A0A0C3RUS5_PHLG1</name>
<proteinExistence type="predicted"/>
<feature type="compositionally biased region" description="Low complexity" evidence="6">
    <location>
        <begin position="160"/>
        <end position="169"/>
    </location>
</feature>
<dbReference type="PANTHER" id="PTHR13000">
    <property type="entry name" value="NUCLEOPORIN P54"/>
    <property type="match status" value="1"/>
</dbReference>
<dbReference type="InterPro" id="IPR025712">
    <property type="entry name" value="Nup54_alpha-helical_dom"/>
</dbReference>
<accession>A0A0C3RUS5</accession>
<dbReference type="PANTHER" id="PTHR13000:SF0">
    <property type="entry name" value="NUCLEOPORIN P54"/>
    <property type="match status" value="1"/>
</dbReference>
<evidence type="ECO:0000256" key="3">
    <source>
        <dbReference type="ARBA" id="ARBA00023132"/>
    </source>
</evidence>
<feature type="domain" description="Nucleoporin Nup54 alpha-helical" evidence="7">
    <location>
        <begin position="348"/>
        <end position="488"/>
    </location>
</feature>
<dbReference type="GO" id="GO:0036228">
    <property type="term" value="P:protein localization to nuclear inner membrane"/>
    <property type="evidence" value="ECO:0007669"/>
    <property type="project" value="TreeGrafter"/>
</dbReference>
<keyword evidence="5" id="KW-0175">Coiled coil</keyword>
<dbReference type="GO" id="GO:0044613">
    <property type="term" value="C:nuclear pore central transport channel"/>
    <property type="evidence" value="ECO:0007669"/>
    <property type="project" value="TreeGrafter"/>
</dbReference>
<gene>
    <name evidence="8" type="ORF">PHLGIDRAFT_25400</name>
</gene>
<keyword evidence="3" id="KW-0653">Protein transport</keyword>
<evidence type="ECO:0000256" key="4">
    <source>
        <dbReference type="ARBA" id="ARBA00023242"/>
    </source>
</evidence>
<dbReference type="Pfam" id="PF13634">
    <property type="entry name" value="Nucleoporin_FG"/>
    <property type="match status" value="2"/>
</dbReference>
<dbReference type="AlphaFoldDB" id="A0A0C3RUS5"/>
<evidence type="ECO:0000313" key="8">
    <source>
        <dbReference type="EMBL" id="KIP04831.1"/>
    </source>
</evidence>
<reference evidence="8 9" key="1">
    <citation type="journal article" date="2014" name="PLoS Genet.">
        <title>Analysis of the Phlebiopsis gigantea genome, transcriptome and secretome provides insight into its pioneer colonization strategies of wood.</title>
        <authorList>
            <person name="Hori C."/>
            <person name="Ishida T."/>
            <person name="Igarashi K."/>
            <person name="Samejima M."/>
            <person name="Suzuki H."/>
            <person name="Master E."/>
            <person name="Ferreira P."/>
            <person name="Ruiz-Duenas F.J."/>
            <person name="Held B."/>
            <person name="Canessa P."/>
            <person name="Larrondo L.F."/>
            <person name="Schmoll M."/>
            <person name="Druzhinina I.S."/>
            <person name="Kubicek C.P."/>
            <person name="Gaskell J.A."/>
            <person name="Kersten P."/>
            <person name="St John F."/>
            <person name="Glasner J."/>
            <person name="Sabat G."/>
            <person name="Splinter BonDurant S."/>
            <person name="Syed K."/>
            <person name="Yadav J."/>
            <person name="Mgbeahuruike A.C."/>
            <person name="Kovalchuk A."/>
            <person name="Asiegbu F.O."/>
            <person name="Lackner G."/>
            <person name="Hoffmeister D."/>
            <person name="Rencoret J."/>
            <person name="Gutierrez A."/>
            <person name="Sun H."/>
            <person name="Lindquist E."/>
            <person name="Barry K."/>
            <person name="Riley R."/>
            <person name="Grigoriev I.V."/>
            <person name="Henrissat B."/>
            <person name="Kues U."/>
            <person name="Berka R.M."/>
            <person name="Martinez A.T."/>
            <person name="Covert S.F."/>
            <person name="Blanchette R.A."/>
            <person name="Cullen D."/>
        </authorList>
    </citation>
    <scope>NUCLEOTIDE SEQUENCE [LARGE SCALE GENOMIC DNA]</scope>
    <source>
        <strain evidence="8 9">11061_1 CR5-6</strain>
    </source>
</reference>
<feature type="compositionally biased region" description="Low complexity" evidence="6">
    <location>
        <begin position="127"/>
        <end position="141"/>
    </location>
</feature>
<dbReference type="Pfam" id="PF13874">
    <property type="entry name" value="Nup54"/>
    <property type="match status" value="1"/>
</dbReference>
<dbReference type="InterPro" id="IPR024864">
    <property type="entry name" value="Nup54/Nup57/Nup44"/>
</dbReference>
<feature type="compositionally biased region" description="Polar residues" evidence="6">
    <location>
        <begin position="225"/>
        <end position="264"/>
    </location>
</feature>
<keyword evidence="3" id="KW-0906">Nuclear pore complex</keyword>
<feature type="coiled-coil region" evidence="5">
    <location>
        <begin position="375"/>
        <end position="416"/>
    </location>
</feature>